<dbReference type="Pfam" id="PF08281">
    <property type="entry name" value="Sigma70_r4_2"/>
    <property type="match status" value="1"/>
</dbReference>
<dbReference type="InterPro" id="IPR013325">
    <property type="entry name" value="RNA_pol_sigma_r2"/>
</dbReference>
<keyword evidence="3" id="KW-0731">Sigma factor</keyword>
<dbReference type="EMBL" id="JBHULB010000017">
    <property type="protein sequence ID" value="MFD2587987.1"/>
    <property type="molecule type" value="Genomic_DNA"/>
</dbReference>
<keyword evidence="2" id="KW-0805">Transcription regulation</keyword>
<evidence type="ECO:0000313" key="7">
    <source>
        <dbReference type="EMBL" id="MFD2587987.1"/>
    </source>
</evidence>
<feature type="domain" description="RNA polymerase sigma-70 region 2" evidence="5">
    <location>
        <begin position="11"/>
        <end position="75"/>
    </location>
</feature>
<dbReference type="SUPFAM" id="SSF88946">
    <property type="entry name" value="Sigma2 domain of RNA polymerase sigma factors"/>
    <property type="match status" value="1"/>
</dbReference>
<reference evidence="8" key="1">
    <citation type="journal article" date="2019" name="Int. J. Syst. Evol. Microbiol.">
        <title>The Global Catalogue of Microorganisms (GCM) 10K type strain sequencing project: providing services to taxonomists for standard genome sequencing and annotation.</title>
        <authorList>
            <consortium name="The Broad Institute Genomics Platform"/>
            <consortium name="The Broad Institute Genome Sequencing Center for Infectious Disease"/>
            <person name="Wu L."/>
            <person name="Ma J."/>
        </authorList>
    </citation>
    <scope>NUCLEOTIDE SEQUENCE [LARGE SCALE GENOMIC DNA]</scope>
    <source>
        <strain evidence="8">KCTC 52368</strain>
    </source>
</reference>
<gene>
    <name evidence="7" type="ORF">ACFSQJ_13660</name>
</gene>
<dbReference type="Pfam" id="PF04542">
    <property type="entry name" value="Sigma70_r2"/>
    <property type="match status" value="1"/>
</dbReference>
<proteinExistence type="inferred from homology"/>
<evidence type="ECO:0000259" key="6">
    <source>
        <dbReference type="Pfam" id="PF08281"/>
    </source>
</evidence>
<comment type="similarity">
    <text evidence="1">Belongs to the sigma-70 factor family. ECF subfamily.</text>
</comment>
<dbReference type="Gene3D" id="1.10.1740.10">
    <property type="match status" value="1"/>
</dbReference>
<dbReference type="InterPro" id="IPR014284">
    <property type="entry name" value="RNA_pol_sigma-70_dom"/>
</dbReference>
<dbReference type="Gene3D" id="1.10.10.10">
    <property type="entry name" value="Winged helix-like DNA-binding domain superfamily/Winged helix DNA-binding domain"/>
    <property type="match status" value="1"/>
</dbReference>
<evidence type="ECO:0000259" key="5">
    <source>
        <dbReference type="Pfam" id="PF04542"/>
    </source>
</evidence>
<dbReference type="RefSeq" id="WP_377767529.1">
    <property type="nucleotide sequence ID" value="NZ_JBHULB010000017.1"/>
</dbReference>
<dbReference type="PANTHER" id="PTHR43133">
    <property type="entry name" value="RNA POLYMERASE ECF-TYPE SIGMA FACTO"/>
    <property type="match status" value="1"/>
</dbReference>
<name>A0ABW5MXV0_9FLAO</name>
<comment type="caution">
    <text evidence="7">The sequence shown here is derived from an EMBL/GenBank/DDBJ whole genome shotgun (WGS) entry which is preliminary data.</text>
</comment>
<organism evidence="7 8">
    <name type="scientific">Croceitalea marina</name>
    <dbReference type="NCBI Taxonomy" id="1775166"/>
    <lineage>
        <taxon>Bacteria</taxon>
        <taxon>Pseudomonadati</taxon>
        <taxon>Bacteroidota</taxon>
        <taxon>Flavobacteriia</taxon>
        <taxon>Flavobacteriales</taxon>
        <taxon>Flavobacteriaceae</taxon>
        <taxon>Croceitalea</taxon>
    </lineage>
</organism>
<dbReference type="CDD" id="cd06171">
    <property type="entry name" value="Sigma70_r4"/>
    <property type="match status" value="1"/>
</dbReference>
<evidence type="ECO:0000256" key="2">
    <source>
        <dbReference type="ARBA" id="ARBA00023015"/>
    </source>
</evidence>
<accession>A0ABW5MXV0</accession>
<dbReference type="InterPro" id="IPR013249">
    <property type="entry name" value="RNA_pol_sigma70_r4_t2"/>
</dbReference>
<dbReference type="Proteomes" id="UP001597526">
    <property type="component" value="Unassembled WGS sequence"/>
</dbReference>
<protein>
    <submittedName>
        <fullName evidence="7">RNA polymerase sigma factor</fullName>
    </submittedName>
</protein>
<evidence type="ECO:0000256" key="1">
    <source>
        <dbReference type="ARBA" id="ARBA00010641"/>
    </source>
</evidence>
<dbReference type="InterPro" id="IPR039425">
    <property type="entry name" value="RNA_pol_sigma-70-like"/>
</dbReference>
<evidence type="ECO:0000256" key="4">
    <source>
        <dbReference type="ARBA" id="ARBA00023163"/>
    </source>
</evidence>
<keyword evidence="4" id="KW-0804">Transcription</keyword>
<keyword evidence="8" id="KW-1185">Reference proteome</keyword>
<dbReference type="InterPro" id="IPR013324">
    <property type="entry name" value="RNA_pol_sigma_r3/r4-like"/>
</dbReference>
<dbReference type="InterPro" id="IPR036388">
    <property type="entry name" value="WH-like_DNA-bd_sf"/>
</dbReference>
<dbReference type="SUPFAM" id="SSF88659">
    <property type="entry name" value="Sigma3 and sigma4 domains of RNA polymerase sigma factors"/>
    <property type="match status" value="1"/>
</dbReference>
<evidence type="ECO:0000256" key="3">
    <source>
        <dbReference type="ARBA" id="ARBA00023082"/>
    </source>
</evidence>
<feature type="domain" description="RNA polymerase sigma factor 70 region 4 type 2" evidence="6">
    <location>
        <begin position="106"/>
        <end position="156"/>
    </location>
</feature>
<dbReference type="InterPro" id="IPR007627">
    <property type="entry name" value="RNA_pol_sigma70_r2"/>
</dbReference>
<sequence>MKEKQKTFQEIYNSNYDKVMRLCLGYLAGNQDEAKDLTQEVFIRVWDNLDDFRNDSKVSTWIYRITVNTCLSQLRIIKKKVKIYTADTIPETPEEVPTTDREKMFESLHSCINKLSETNKAIILLELEGFPQKEIAEVIGIKHEAIRTRIHRIKNELTKCVHHE</sequence>
<evidence type="ECO:0000313" key="8">
    <source>
        <dbReference type="Proteomes" id="UP001597526"/>
    </source>
</evidence>
<dbReference type="NCBIfam" id="TIGR02937">
    <property type="entry name" value="sigma70-ECF"/>
    <property type="match status" value="1"/>
</dbReference>
<dbReference type="PANTHER" id="PTHR43133:SF45">
    <property type="entry name" value="RNA POLYMERASE ECF-TYPE SIGMA FACTOR"/>
    <property type="match status" value="1"/>
</dbReference>